<keyword evidence="2" id="KW-0479">Metal-binding</keyword>
<dbReference type="PANTHER" id="PTHR33337:SF32">
    <property type="entry name" value="DUF636 DOMAIN PROTEIN (AFU_ORTHOLOGUE AFUA_7G04120)"/>
    <property type="match status" value="1"/>
</dbReference>
<dbReference type="Pfam" id="PF04828">
    <property type="entry name" value="GFA"/>
    <property type="match status" value="2"/>
</dbReference>
<comment type="similarity">
    <text evidence="1">Belongs to the Gfa family.</text>
</comment>
<dbReference type="InterPro" id="IPR011057">
    <property type="entry name" value="Mss4-like_sf"/>
</dbReference>
<evidence type="ECO:0000313" key="8">
    <source>
        <dbReference type="Proteomes" id="UP000319160"/>
    </source>
</evidence>
<gene>
    <name evidence="7" type="ORF">FHL15_000512</name>
</gene>
<evidence type="ECO:0000256" key="5">
    <source>
        <dbReference type="SAM" id="MobiDB-lite"/>
    </source>
</evidence>
<evidence type="ECO:0000256" key="3">
    <source>
        <dbReference type="ARBA" id="ARBA00022833"/>
    </source>
</evidence>
<sequence>MASVPKLLISCHCGAAMQTARLRDHSSSKPQDINLCHCAACRHNTGLLCVSYAGIERPDSIEGLKEYQSTTKTISRFFCATCGCHVFWKLQSPLMDKNFVQDRDGALATTEQKEWWAVATGVIVEESSEGYNCEILMKYAKHINTAGTGDGGLSPFIRSIGDLQGVKAIHDQDLPRSSALQPAEKKVESADAGMDVDTFSHTDDNGRMEGEVLKAFCHCKTVQFQITRPNVTSKIPRSNYPDLMVPYHTSSPQIENPEDNKWWLRPGLSNHSMETKTVEQGQLSRYLAGTCACRSCRLTSGFEIQTWAFIPRSNIFFHIHESQRSTLASGSWRPSSQNEFDEREDIVPLDFTTLSPGILTSYESSQGVRREFCSQCGATVFWRDRWRPELIDVSVGLLDAAEGVRAESWLDWWTGRVSFAEDSGNGRMGQTAERAKSLIDSLEEGLRNYDGRGRKGRWSEDPQDFGFPEREGLP</sequence>
<dbReference type="GO" id="GO:0016846">
    <property type="term" value="F:carbon-sulfur lyase activity"/>
    <property type="evidence" value="ECO:0007669"/>
    <property type="project" value="InterPro"/>
</dbReference>
<accession>A0A553IDZ7</accession>
<dbReference type="Proteomes" id="UP000319160">
    <property type="component" value="Unassembled WGS sequence"/>
</dbReference>
<dbReference type="Gene3D" id="3.90.1590.10">
    <property type="entry name" value="glutathione-dependent formaldehyde- activating enzyme (gfa)"/>
    <property type="match status" value="2"/>
</dbReference>
<dbReference type="SUPFAM" id="SSF51316">
    <property type="entry name" value="Mss4-like"/>
    <property type="match status" value="3"/>
</dbReference>
<comment type="caution">
    <text evidence="7">The sequence shown here is derived from an EMBL/GenBank/DDBJ whole genome shotgun (WGS) entry which is preliminary data.</text>
</comment>
<name>A0A553IDZ7_9PEZI</name>
<dbReference type="EMBL" id="VFLP01000002">
    <property type="protein sequence ID" value="TRX98438.1"/>
    <property type="molecule type" value="Genomic_DNA"/>
</dbReference>
<organism evidence="7 8">
    <name type="scientific">Xylaria flabelliformis</name>
    <dbReference type="NCBI Taxonomy" id="2512241"/>
    <lineage>
        <taxon>Eukaryota</taxon>
        <taxon>Fungi</taxon>
        <taxon>Dikarya</taxon>
        <taxon>Ascomycota</taxon>
        <taxon>Pezizomycotina</taxon>
        <taxon>Sordariomycetes</taxon>
        <taxon>Xylariomycetidae</taxon>
        <taxon>Xylariales</taxon>
        <taxon>Xylariaceae</taxon>
        <taxon>Xylaria</taxon>
    </lineage>
</organism>
<dbReference type="PANTHER" id="PTHR33337">
    <property type="entry name" value="GFA DOMAIN-CONTAINING PROTEIN"/>
    <property type="match status" value="1"/>
</dbReference>
<dbReference type="GO" id="GO:0046872">
    <property type="term" value="F:metal ion binding"/>
    <property type="evidence" value="ECO:0007669"/>
    <property type="project" value="UniProtKB-KW"/>
</dbReference>
<evidence type="ECO:0000256" key="4">
    <source>
        <dbReference type="ARBA" id="ARBA00023239"/>
    </source>
</evidence>
<proteinExistence type="inferred from homology"/>
<dbReference type="InterPro" id="IPR006913">
    <property type="entry name" value="CENP-V/GFA"/>
</dbReference>
<feature type="region of interest" description="Disordered" evidence="5">
    <location>
        <begin position="450"/>
        <end position="474"/>
    </location>
</feature>
<protein>
    <recommendedName>
        <fullName evidence="6">CENP-V/GFA domain-containing protein</fullName>
    </recommendedName>
</protein>
<dbReference type="PROSITE" id="PS51891">
    <property type="entry name" value="CENP_V_GFA"/>
    <property type="match status" value="1"/>
</dbReference>
<dbReference type="STRING" id="2512241.A0A553IDZ7"/>
<feature type="compositionally biased region" description="Basic and acidic residues" evidence="5">
    <location>
        <begin position="450"/>
        <end position="460"/>
    </location>
</feature>
<keyword evidence="4" id="KW-0456">Lyase</keyword>
<keyword evidence="8" id="KW-1185">Reference proteome</keyword>
<evidence type="ECO:0000256" key="2">
    <source>
        <dbReference type="ARBA" id="ARBA00022723"/>
    </source>
</evidence>
<evidence type="ECO:0000313" key="7">
    <source>
        <dbReference type="EMBL" id="TRX98438.1"/>
    </source>
</evidence>
<evidence type="ECO:0000259" key="6">
    <source>
        <dbReference type="PROSITE" id="PS51891"/>
    </source>
</evidence>
<reference evidence="8" key="1">
    <citation type="submission" date="2019-06" db="EMBL/GenBank/DDBJ databases">
        <title>Draft genome sequence of the griseofulvin-producing fungus Xylaria cubensis strain G536.</title>
        <authorList>
            <person name="Mead M.E."/>
            <person name="Raja H.A."/>
            <person name="Steenwyk J.L."/>
            <person name="Knowles S.L."/>
            <person name="Oberlies N.H."/>
            <person name="Rokas A."/>
        </authorList>
    </citation>
    <scope>NUCLEOTIDE SEQUENCE [LARGE SCALE GENOMIC DNA]</scope>
    <source>
        <strain evidence="8">G536</strain>
    </source>
</reference>
<feature type="domain" description="CENP-V/GFA" evidence="6">
    <location>
        <begin position="7"/>
        <end position="132"/>
    </location>
</feature>
<keyword evidence="3" id="KW-0862">Zinc</keyword>
<evidence type="ECO:0000256" key="1">
    <source>
        <dbReference type="ARBA" id="ARBA00005495"/>
    </source>
</evidence>
<dbReference type="OrthoDB" id="5422068at2759"/>
<dbReference type="AlphaFoldDB" id="A0A553IDZ7"/>